<keyword evidence="1" id="KW-1133">Transmembrane helix</keyword>
<name>A0A8E2DWB7_9PEZI</name>
<dbReference type="Proteomes" id="UP000250266">
    <property type="component" value="Unassembled WGS sequence"/>
</dbReference>
<reference evidence="2 3" key="1">
    <citation type="journal article" date="2016" name="Nat. Commun.">
        <title>Ectomycorrhizal ecology is imprinted in the genome of the dominant symbiotic fungus Cenococcum geophilum.</title>
        <authorList>
            <consortium name="DOE Joint Genome Institute"/>
            <person name="Peter M."/>
            <person name="Kohler A."/>
            <person name="Ohm R.A."/>
            <person name="Kuo A."/>
            <person name="Krutzmann J."/>
            <person name="Morin E."/>
            <person name="Arend M."/>
            <person name="Barry K.W."/>
            <person name="Binder M."/>
            <person name="Choi C."/>
            <person name="Clum A."/>
            <person name="Copeland A."/>
            <person name="Grisel N."/>
            <person name="Haridas S."/>
            <person name="Kipfer T."/>
            <person name="LaButti K."/>
            <person name="Lindquist E."/>
            <person name="Lipzen A."/>
            <person name="Maire R."/>
            <person name="Meier B."/>
            <person name="Mihaltcheva S."/>
            <person name="Molinier V."/>
            <person name="Murat C."/>
            <person name="Poggeler S."/>
            <person name="Quandt C.A."/>
            <person name="Sperisen C."/>
            <person name="Tritt A."/>
            <person name="Tisserant E."/>
            <person name="Crous P.W."/>
            <person name="Henrissat B."/>
            <person name="Nehls U."/>
            <person name="Egli S."/>
            <person name="Spatafora J.W."/>
            <person name="Grigoriev I.V."/>
            <person name="Martin F.M."/>
        </authorList>
    </citation>
    <scope>NUCLEOTIDE SEQUENCE [LARGE SCALE GENOMIC DNA]</scope>
    <source>
        <strain evidence="2 3">CBS 459.81</strain>
    </source>
</reference>
<keyword evidence="1" id="KW-0472">Membrane</keyword>
<dbReference type="AlphaFoldDB" id="A0A8E2DWB7"/>
<evidence type="ECO:0000256" key="1">
    <source>
        <dbReference type="SAM" id="Phobius"/>
    </source>
</evidence>
<protein>
    <submittedName>
        <fullName evidence="2">Uncharacterized protein</fullName>
    </submittedName>
</protein>
<dbReference type="EMBL" id="KV746103">
    <property type="protein sequence ID" value="OCK72976.1"/>
    <property type="molecule type" value="Genomic_DNA"/>
</dbReference>
<gene>
    <name evidence="2" type="ORF">K432DRAFT_387619</name>
</gene>
<evidence type="ECO:0000313" key="2">
    <source>
        <dbReference type="EMBL" id="OCK72976.1"/>
    </source>
</evidence>
<sequence length="123" mass="13753">MGGHWEGIGRKSYTPARLPVLATRCASHSTAQEQQFPFSTVFRRAQAPIEVQSIFCMYQSLRRSLFGASFACVVDRGWKSQSQPLFVTSLYFCACVPQRATYVPTLLALPTFSILPIMAMLLL</sequence>
<feature type="transmembrane region" description="Helical" evidence="1">
    <location>
        <begin position="102"/>
        <end position="122"/>
    </location>
</feature>
<keyword evidence="3" id="KW-1185">Reference proteome</keyword>
<proteinExistence type="predicted"/>
<evidence type="ECO:0000313" key="3">
    <source>
        <dbReference type="Proteomes" id="UP000250266"/>
    </source>
</evidence>
<organism evidence="2 3">
    <name type="scientific">Lepidopterella palustris CBS 459.81</name>
    <dbReference type="NCBI Taxonomy" id="1314670"/>
    <lineage>
        <taxon>Eukaryota</taxon>
        <taxon>Fungi</taxon>
        <taxon>Dikarya</taxon>
        <taxon>Ascomycota</taxon>
        <taxon>Pezizomycotina</taxon>
        <taxon>Dothideomycetes</taxon>
        <taxon>Pleosporomycetidae</taxon>
        <taxon>Mytilinidiales</taxon>
        <taxon>Argynnaceae</taxon>
        <taxon>Lepidopterella</taxon>
    </lineage>
</organism>
<keyword evidence="1" id="KW-0812">Transmembrane</keyword>
<accession>A0A8E2DWB7</accession>